<gene>
    <name evidence="2" type="ORF">NPX13_g6458</name>
</gene>
<dbReference type="VEuPathDB" id="FungiDB:F4678DRAFT_479928"/>
<feature type="compositionally biased region" description="Low complexity" evidence="1">
    <location>
        <begin position="82"/>
        <end position="94"/>
    </location>
</feature>
<evidence type="ECO:0000256" key="1">
    <source>
        <dbReference type="SAM" id="MobiDB-lite"/>
    </source>
</evidence>
<feature type="compositionally biased region" description="Acidic residues" evidence="1">
    <location>
        <begin position="308"/>
        <end position="318"/>
    </location>
</feature>
<dbReference type="Proteomes" id="UP001148614">
    <property type="component" value="Unassembled WGS sequence"/>
</dbReference>
<feature type="compositionally biased region" description="Polar residues" evidence="1">
    <location>
        <begin position="60"/>
        <end position="71"/>
    </location>
</feature>
<organism evidence="2 3">
    <name type="scientific">Xylaria arbuscula</name>
    <dbReference type="NCBI Taxonomy" id="114810"/>
    <lineage>
        <taxon>Eukaryota</taxon>
        <taxon>Fungi</taxon>
        <taxon>Dikarya</taxon>
        <taxon>Ascomycota</taxon>
        <taxon>Pezizomycotina</taxon>
        <taxon>Sordariomycetes</taxon>
        <taxon>Xylariomycetidae</taxon>
        <taxon>Xylariales</taxon>
        <taxon>Xylariaceae</taxon>
        <taxon>Xylaria</taxon>
    </lineage>
</organism>
<feature type="compositionally biased region" description="Basic and acidic residues" evidence="1">
    <location>
        <begin position="191"/>
        <end position="200"/>
    </location>
</feature>
<dbReference type="AlphaFoldDB" id="A0A9W8NC62"/>
<feature type="region of interest" description="Disordered" evidence="1">
    <location>
        <begin position="134"/>
        <end position="334"/>
    </location>
</feature>
<keyword evidence="3" id="KW-1185">Reference proteome</keyword>
<dbReference type="EMBL" id="JANPWZ010001147">
    <property type="protein sequence ID" value="KAJ3568320.1"/>
    <property type="molecule type" value="Genomic_DNA"/>
</dbReference>
<sequence>MLRRAKSDGYQSRFDRSQQSIDLGVDESEKARTRTNPPVRANSKRRRSTAPSPAPETRQRSSSFISNSASLHSPRDLKDRGPLSPSESYLSISSRVSSQYESLPRGRTRTRDDPIVETSQSVKKGVFRLREHRKLDEFRFPKSRSQPEPGWRPGDGFSKDESRPQFPFPMTQKRKPKGMHSHSALGQLPLEPKDADKDNADTTDTSWRKIYRKVTRESWPTIDSFSETPVTAKSRKDRVESSSMAETMAPSTPQNRAVSRPRAVPRKRQKSDFENFGKRRKRSQSRRRRTPSSSFTGTERIAIPQTSEGDEPENENGDAYERKETENRAQSVDSEELYDIAAAVGSSELGDYNLQHLLTDESDHTDGSEDMEMESPEERIPSTIPDSQPQFDLNSPHTRARLSDILMLQRTTAQALGH</sequence>
<feature type="compositionally biased region" description="Polar residues" evidence="1">
    <location>
        <begin position="221"/>
        <end position="231"/>
    </location>
</feature>
<name>A0A9W8NC62_9PEZI</name>
<feature type="compositionally biased region" description="Basic residues" evidence="1">
    <location>
        <begin position="278"/>
        <end position="290"/>
    </location>
</feature>
<accession>A0A9W8NC62</accession>
<feature type="region of interest" description="Disordered" evidence="1">
    <location>
        <begin position="1"/>
        <end position="119"/>
    </location>
</feature>
<feature type="compositionally biased region" description="Polar residues" evidence="1">
    <location>
        <begin position="241"/>
        <end position="257"/>
    </location>
</feature>
<evidence type="ECO:0000313" key="2">
    <source>
        <dbReference type="EMBL" id="KAJ3568320.1"/>
    </source>
</evidence>
<reference evidence="2" key="1">
    <citation type="submission" date="2022-07" db="EMBL/GenBank/DDBJ databases">
        <title>Genome Sequence of Xylaria arbuscula.</title>
        <authorList>
            <person name="Buettner E."/>
        </authorList>
    </citation>
    <scope>NUCLEOTIDE SEQUENCE</scope>
    <source>
        <strain evidence="2">VT107</strain>
    </source>
</reference>
<comment type="caution">
    <text evidence="2">The sequence shown here is derived from an EMBL/GenBank/DDBJ whole genome shotgun (WGS) entry which is preliminary data.</text>
</comment>
<protein>
    <submittedName>
        <fullName evidence="2">Uncharacterized protein</fullName>
    </submittedName>
</protein>
<feature type="region of interest" description="Disordered" evidence="1">
    <location>
        <begin position="360"/>
        <end position="391"/>
    </location>
</feature>
<proteinExistence type="predicted"/>
<evidence type="ECO:0000313" key="3">
    <source>
        <dbReference type="Proteomes" id="UP001148614"/>
    </source>
</evidence>